<dbReference type="Proteomes" id="UP000027036">
    <property type="component" value="Unassembled WGS sequence"/>
</dbReference>
<evidence type="ECO:0000313" key="1">
    <source>
        <dbReference type="EMBL" id="KDB44801.1"/>
    </source>
</evidence>
<accession>A0A836YZ58</accession>
<gene>
    <name evidence="1" type="ORF">HPS10_11240</name>
</gene>
<organism evidence="1 2">
    <name type="scientific">Glaesserella parasuis HPS10</name>
    <dbReference type="NCBI Taxonomy" id="1450514"/>
    <lineage>
        <taxon>Bacteria</taxon>
        <taxon>Pseudomonadati</taxon>
        <taxon>Pseudomonadota</taxon>
        <taxon>Gammaproteobacteria</taxon>
        <taxon>Pasteurellales</taxon>
        <taxon>Pasteurellaceae</taxon>
        <taxon>Glaesserella</taxon>
    </lineage>
</organism>
<name>A0A836YZ58_GLAPU</name>
<evidence type="ECO:0000313" key="2">
    <source>
        <dbReference type="Proteomes" id="UP000027036"/>
    </source>
</evidence>
<dbReference type="AlphaFoldDB" id="A0A836YZ58"/>
<comment type="caution">
    <text evidence="1">The sequence shown here is derived from an EMBL/GenBank/DDBJ whole genome shotgun (WGS) entry which is preliminary data.</text>
</comment>
<dbReference type="EMBL" id="JDSO01000197">
    <property type="protein sequence ID" value="KDB44801.1"/>
    <property type="molecule type" value="Genomic_DNA"/>
</dbReference>
<proteinExistence type="predicted"/>
<dbReference type="RefSeq" id="WP_035525183.1">
    <property type="nucleotide sequence ID" value="NZ_JDSO01000197.1"/>
</dbReference>
<reference evidence="1 2" key="1">
    <citation type="submission" date="2014-02" db="EMBL/GenBank/DDBJ databases">
        <title>Comparative genomics of Haemophilus parasuis isolated from pig lungs.</title>
        <authorList>
            <person name="Kittichotirat W."/>
            <person name="Bumgarner R.E."/>
            <person name="Lawrence P."/>
        </authorList>
    </citation>
    <scope>NUCLEOTIDE SEQUENCE [LARGE SCALE GENOMIC DNA]</scope>
    <source>
        <strain evidence="1 2">HPS10</strain>
    </source>
</reference>
<protein>
    <submittedName>
        <fullName evidence="1">Uncharacterized protein</fullName>
    </submittedName>
</protein>
<sequence>MRNTLARFDSQLLDRISETKKTLESLEIFERAIYWNTQSDEQDQAEALKAFDDISRDIEKLTQTIAKMRASYTYTRAEITKEQAKQTACNQIQGGIYA</sequence>